<feature type="domain" description="OmpA-like" evidence="7">
    <location>
        <begin position="108"/>
        <end position="225"/>
    </location>
</feature>
<feature type="chain" id="PRO_5022957569" evidence="6">
    <location>
        <begin position="24"/>
        <end position="227"/>
    </location>
</feature>
<dbReference type="InterPro" id="IPR036737">
    <property type="entry name" value="OmpA-like_sf"/>
</dbReference>
<dbReference type="PANTHER" id="PTHR30329:SF21">
    <property type="entry name" value="LIPOPROTEIN YIAD-RELATED"/>
    <property type="match status" value="1"/>
</dbReference>
<proteinExistence type="predicted"/>
<dbReference type="CDD" id="cd07185">
    <property type="entry name" value="OmpA_C-like"/>
    <property type="match status" value="1"/>
</dbReference>
<dbReference type="InterPro" id="IPR039567">
    <property type="entry name" value="Gly-zipper"/>
</dbReference>
<dbReference type="AlphaFoldDB" id="A0A5B8SMN8"/>
<dbReference type="RefSeq" id="WP_147183425.1">
    <property type="nucleotide sequence ID" value="NZ_CP042382.1"/>
</dbReference>
<dbReference type="OrthoDB" id="9782229at2"/>
<dbReference type="Proteomes" id="UP000321272">
    <property type="component" value="Chromosome"/>
</dbReference>
<keyword evidence="5" id="KW-1133">Transmembrane helix</keyword>
<dbReference type="PANTHER" id="PTHR30329">
    <property type="entry name" value="STATOR ELEMENT OF FLAGELLAR MOTOR COMPLEX"/>
    <property type="match status" value="1"/>
</dbReference>
<keyword evidence="2 4" id="KW-0472">Membrane</keyword>
<name>A0A5B8SMN8_9GAMM</name>
<feature type="transmembrane region" description="Helical" evidence="5">
    <location>
        <begin position="68"/>
        <end position="86"/>
    </location>
</feature>
<evidence type="ECO:0000313" key="8">
    <source>
        <dbReference type="EMBL" id="QEA38359.1"/>
    </source>
</evidence>
<evidence type="ECO:0000256" key="2">
    <source>
        <dbReference type="ARBA" id="ARBA00023136"/>
    </source>
</evidence>
<dbReference type="GO" id="GO:0009279">
    <property type="term" value="C:cell outer membrane"/>
    <property type="evidence" value="ECO:0007669"/>
    <property type="project" value="UniProtKB-SubCell"/>
</dbReference>
<evidence type="ECO:0000259" key="7">
    <source>
        <dbReference type="PROSITE" id="PS51123"/>
    </source>
</evidence>
<dbReference type="PRINTS" id="PR01023">
    <property type="entry name" value="NAFLGMOTY"/>
</dbReference>
<dbReference type="Pfam" id="PF00691">
    <property type="entry name" value="OmpA"/>
    <property type="match status" value="1"/>
</dbReference>
<dbReference type="SUPFAM" id="SSF103088">
    <property type="entry name" value="OmpA-like"/>
    <property type="match status" value="1"/>
</dbReference>
<evidence type="ECO:0000256" key="1">
    <source>
        <dbReference type="ARBA" id="ARBA00004442"/>
    </source>
</evidence>
<gene>
    <name evidence="8" type="ORF">FGL86_04230</name>
</gene>
<dbReference type="InterPro" id="IPR006665">
    <property type="entry name" value="OmpA-like"/>
</dbReference>
<evidence type="ECO:0000256" key="3">
    <source>
        <dbReference type="ARBA" id="ARBA00023237"/>
    </source>
</evidence>
<reference evidence="8 9" key="1">
    <citation type="submission" date="2019-06" db="EMBL/GenBank/DDBJ databases">
        <title>Genome analyses of bacteria isolated from kimchi.</title>
        <authorList>
            <person name="Lee S."/>
            <person name="Ahn S."/>
            <person name="Roh S."/>
        </authorList>
    </citation>
    <scope>NUCLEOTIDE SEQUENCE [LARGE SCALE GENOMIC DNA]</scope>
    <source>
        <strain evidence="8 9">CBA4606</strain>
    </source>
</reference>
<accession>A0A5B8SMN8</accession>
<dbReference type="PRINTS" id="PR01021">
    <property type="entry name" value="OMPADOMAIN"/>
</dbReference>
<organism evidence="8 9">
    <name type="scientific">Pistricoccus aurantiacus</name>
    <dbReference type="NCBI Taxonomy" id="1883414"/>
    <lineage>
        <taxon>Bacteria</taxon>
        <taxon>Pseudomonadati</taxon>
        <taxon>Pseudomonadota</taxon>
        <taxon>Gammaproteobacteria</taxon>
        <taxon>Oceanospirillales</taxon>
        <taxon>Halomonadaceae</taxon>
        <taxon>Pistricoccus</taxon>
    </lineage>
</organism>
<sequence length="227" mass="23684">MTKTLRLAYPLAAALILAGCASNDPYSGQTDRQADRNRTAIGAGIGTAIGAAAGALSGDGSTSRRDRALIGAAVGAAAGGGIGAYMDRQEAQLRQSMQGTGIDVDRRGDNIVLNMPSGVTFGFDSSDLTGNATSALNDVATVLNQYPETRVNIAGYTDSTGEAGYNQRLSERRANSVGDYLARQGVQRGRLVTQGYGENQPVASNDTEAGRAQNRRVEITLVPTQQR</sequence>
<comment type="subcellular location">
    <subcellularLocation>
        <location evidence="1">Cell outer membrane</location>
    </subcellularLocation>
</comment>
<dbReference type="InterPro" id="IPR050330">
    <property type="entry name" value="Bact_OuterMem_StrucFunc"/>
</dbReference>
<evidence type="ECO:0000256" key="5">
    <source>
        <dbReference type="SAM" id="Phobius"/>
    </source>
</evidence>
<protein>
    <submittedName>
        <fullName evidence="8">OmpA family protein</fullName>
    </submittedName>
</protein>
<evidence type="ECO:0000256" key="6">
    <source>
        <dbReference type="SAM" id="SignalP"/>
    </source>
</evidence>
<feature type="transmembrane region" description="Helical" evidence="5">
    <location>
        <begin position="39"/>
        <end position="56"/>
    </location>
</feature>
<dbReference type="InterPro" id="IPR006664">
    <property type="entry name" value="OMP_bac"/>
</dbReference>
<evidence type="ECO:0000313" key="9">
    <source>
        <dbReference type="Proteomes" id="UP000321272"/>
    </source>
</evidence>
<keyword evidence="3" id="KW-0998">Cell outer membrane</keyword>
<dbReference type="Pfam" id="PF13488">
    <property type="entry name" value="Gly-zipper_Omp"/>
    <property type="match status" value="1"/>
</dbReference>
<dbReference type="PROSITE" id="PS51257">
    <property type="entry name" value="PROKAR_LIPOPROTEIN"/>
    <property type="match status" value="1"/>
</dbReference>
<evidence type="ECO:0000256" key="4">
    <source>
        <dbReference type="PROSITE-ProRule" id="PRU00473"/>
    </source>
</evidence>
<dbReference type="KEGG" id="paur:FGL86_04230"/>
<feature type="signal peptide" evidence="6">
    <location>
        <begin position="1"/>
        <end position="23"/>
    </location>
</feature>
<dbReference type="EMBL" id="CP042382">
    <property type="protein sequence ID" value="QEA38359.1"/>
    <property type="molecule type" value="Genomic_DNA"/>
</dbReference>
<dbReference type="PROSITE" id="PS51123">
    <property type="entry name" value="OMPA_2"/>
    <property type="match status" value="1"/>
</dbReference>
<keyword evidence="5" id="KW-0812">Transmembrane</keyword>
<dbReference type="Gene3D" id="3.30.1330.60">
    <property type="entry name" value="OmpA-like domain"/>
    <property type="match status" value="1"/>
</dbReference>
<keyword evidence="9" id="KW-1185">Reference proteome</keyword>
<keyword evidence="6" id="KW-0732">Signal</keyword>